<sequence>MAPPLSDAVVVDVLRRVDRLTAPLVRRLGRPPELPQAERAEWWAERVSRVAAGVSAAPRLAGKLADLLPLQNTVGSAVQALVIGGVAAEHGVEDEAERVALLAAVLLDRDLSAERVRPLLARTRGAYADDVLGDKADRSAVRTLWRVARLLSRIDGTLDARPKGKLRHRALSNLPVVGTIGGYAAEREGLRRAAAETAALLADRAGRAPAAGPSGRPAGPAQ</sequence>
<dbReference type="Proteomes" id="UP000184428">
    <property type="component" value="Unassembled WGS sequence"/>
</dbReference>
<evidence type="ECO:0000313" key="1">
    <source>
        <dbReference type="EMBL" id="SHN67394.1"/>
    </source>
</evidence>
<gene>
    <name evidence="1" type="ORF">SAMN05660350_01522</name>
</gene>
<proteinExistence type="predicted"/>
<organism evidence="1 2">
    <name type="scientific">Geodermatophilus obscurus</name>
    <dbReference type="NCBI Taxonomy" id="1861"/>
    <lineage>
        <taxon>Bacteria</taxon>
        <taxon>Bacillati</taxon>
        <taxon>Actinomycetota</taxon>
        <taxon>Actinomycetes</taxon>
        <taxon>Geodermatophilales</taxon>
        <taxon>Geodermatophilaceae</taxon>
        <taxon>Geodermatophilus</taxon>
    </lineage>
</organism>
<protein>
    <submittedName>
        <fullName evidence="1">Uncharacterized protein</fullName>
    </submittedName>
</protein>
<reference evidence="1 2" key="1">
    <citation type="submission" date="2016-12" db="EMBL/GenBank/DDBJ databases">
        <authorList>
            <person name="Song W.-J."/>
            <person name="Kurnit D.M."/>
        </authorList>
    </citation>
    <scope>NUCLEOTIDE SEQUENCE [LARGE SCALE GENOMIC DNA]</scope>
    <source>
        <strain evidence="1 2">DSM 43162</strain>
    </source>
</reference>
<accession>A0A1M7T9G7</accession>
<name>A0A1M7T9G7_9ACTN</name>
<dbReference type="EMBL" id="FRDM01000005">
    <property type="protein sequence ID" value="SHN67394.1"/>
    <property type="molecule type" value="Genomic_DNA"/>
</dbReference>
<evidence type="ECO:0000313" key="2">
    <source>
        <dbReference type="Proteomes" id="UP000184428"/>
    </source>
</evidence>
<dbReference type="RefSeq" id="WP_072915783.1">
    <property type="nucleotide sequence ID" value="NZ_FRDM01000005.1"/>
</dbReference>
<dbReference type="AlphaFoldDB" id="A0A1M7T9G7"/>
<dbReference type="OrthoDB" id="3825591at2"/>